<protein>
    <submittedName>
        <fullName evidence="1">Uncharacterized protein</fullName>
    </submittedName>
</protein>
<evidence type="ECO:0000313" key="1">
    <source>
        <dbReference type="EMBL" id="WAP70624.1"/>
    </source>
</evidence>
<sequence>MPIEADLTPKKQRFRRSWKLGRRRRQSTMGEAICEAFETKACDGFRAQPMNEDRAIKKAGPEGPAFSDLMSSRAVISSAACALRRSNCR</sequence>
<gene>
    <name evidence="1" type="ORF">OH818_11715</name>
</gene>
<reference evidence="1" key="1">
    <citation type="submission" date="2022-12" db="EMBL/GenBank/DDBJ databases">
        <title>Jiella pelagia sp. nov., isolated from phosphonate enriched culture of Northwest Pacific surface seawater.</title>
        <authorList>
            <person name="Shin D.Y."/>
            <person name="Hwang C.Y."/>
        </authorList>
    </citation>
    <scope>NUCLEOTIDE SEQUENCE</scope>
    <source>
        <strain evidence="1">HL-NP1</strain>
    </source>
</reference>
<evidence type="ECO:0000313" key="2">
    <source>
        <dbReference type="Proteomes" id="UP001164020"/>
    </source>
</evidence>
<dbReference type="Proteomes" id="UP001164020">
    <property type="component" value="Chromosome"/>
</dbReference>
<name>A0ABY7C6E2_9HYPH</name>
<accession>A0ABY7C6E2</accession>
<dbReference type="EMBL" id="CP114029">
    <property type="protein sequence ID" value="WAP70624.1"/>
    <property type="molecule type" value="Genomic_DNA"/>
</dbReference>
<proteinExistence type="predicted"/>
<organism evidence="1 2">
    <name type="scientific">Jiella pelagia</name>
    <dbReference type="NCBI Taxonomy" id="2986949"/>
    <lineage>
        <taxon>Bacteria</taxon>
        <taxon>Pseudomonadati</taxon>
        <taxon>Pseudomonadota</taxon>
        <taxon>Alphaproteobacteria</taxon>
        <taxon>Hyphomicrobiales</taxon>
        <taxon>Aurantimonadaceae</taxon>
        <taxon>Jiella</taxon>
    </lineage>
</organism>
<keyword evidence="2" id="KW-1185">Reference proteome</keyword>